<evidence type="ECO:0000256" key="1">
    <source>
        <dbReference type="SAM" id="MobiDB-lite"/>
    </source>
</evidence>
<dbReference type="CDD" id="cd22249">
    <property type="entry name" value="UDM1_RNF168_RNF169-like"/>
    <property type="match status" value="1"/>
</dbReference>
<protein>
    <recommendedName>
        <fullName evidence="4">Coenzyme Q-binding protein COQ10 START domain-containing protein</fullName>
    </recommendedName>
</protein>
<name>A0A8J3MSQ1_9CHLR</name>
<dbReference type="RefSeq" id="WP_220194216.1">
    <property type="nucleotide sequence ID" value="NZ_BNJF01000001.1"/>
</dbReference>
<evidence type="ECO:0000313" key="3">
    <source>
        <dbReference type="Proteomes" id="UP000612362"/>
    </source>
</evidence>
<dbReference type="Proteomes" id="UP000612362">
    <property type="component" value="Unassembled WGS sequence"/>
</dbReference>
<sequence length="344" mass="40183">MAEHSVSVTVQAPLHQVYELFTHFHDFPKYMRFVKEVTYYDDQRSHWVMQLLGRFEWDVVNEDWIPDKQIGWRSTRGLKNSGRVKFHALSPRRTEVGVYIYYMPPSGALGKIGESLGVNSYVDTALKTELIHFARMVEETPEGEMDPMQSHYLFHKDSSYARRDVTERQRKAMAQDPMMSPEALAEREKRVTQVKEERQRRLMQAGEQARLRQEREQKARVELLQRLEEERQNRLQAMGEEISNEPLESYPPHPVYDTLGGRHAGLDRTNFGDKDSLRPRYPWYTQDPMMSRLPQKEKDATRKSVEELYEESPWLTMIRGNRDICVLSDTPEVGGEANPGTSSS</sequence>
<keyword evidence="3" id="KW-1185">Reference proteome</keyword>
<evidence type="ECO:0000313" key="2">
    <source>
        <dbReference type="EMBL" id="GHO44848.1"/>
    </source>
</evidence>
<dbReference type="AlphaFoldDB" id="A0A8J3MSQ1"/>
<dbReference type="InterPro" id="IPR023393">
    <property type="entry name" value="START-like_dom_sf"/>
</dbReference>
<comment type="caution">
    <text evidence="2">The sequence shown here is derived from an EMBL/GenBank/DDBJ whole genome shotgun (WGS) entry which is preliminary data.</text>
</comment>
<proteinExistence type="predicted"/>
<feature type="compositionally biased region" description="Basic and acidic residues" evidence="1">
    <location>
        <begin position="268"/>
        <end position="278"/>
    </location>
</feature>
<dbReference type="SUPFAM" id="SSF55961">
    <property type="entry name" value="Bet v1-like"/>
    <property type="match status" value="1"/>
</dbReference>
<dbReference type="Gene3D" id="3.30.530.20">
    <property type="match status" value="1"/>
</dbReference>
<dbReference type="InterPro" id="IPR019587">
    <property type="entry name" value="Polyketide_cyclase/dehydratase"/>
</dbReference>
<gene>
    <name evidence="2" type="ORF">KSX_30110</name>
</gene>
<dbReference type="Pfam" id="PF10604">
    <property type="entry name" value="Polyketide_cyc2"/>
    <property type="match status" value="1"/>
</dbReference>
<accession>A0A8J3MSQ1</accession>
<reference evidence="2" key="1">
    <citation type="submission" date="2020-10" db="EMBL/GenBank/DDBJ databases">
        <title>Taxonomic study of unclassified bacteria belonging to the class Ktedonobacteria.</title>
        <authorList>
            <person name="Yabe S."/>
            <person name="Wang C.M."/>
            <person name="Zheng Y."/>
            <person name="Sakai Y."/>
            <person name="Cavaletti L."/>
            <person name="Monciardini P."/>
            <person name="Donadio S."/>
        </authorList>
    </citation>
    <scope>NUCLEOTIDE SEQUENCE</scope>
    <source>
        <strain evidence="2">SOSP1-1</strain>
    </source>
</reference>
<dbReference type="EMBL" id="BNJF01000001">
    <property type="protein sequence ID" value="GHO44848.1"/>
    <property type="molecule type" value="Genomic_DNA"/>
</dbReference>
<dbReference type="CDD" id="cd07817">
    <property type="entry name" value="SRPBCC_8"/>
    <property type="match status" value="1"/>
</dbReference>
<dbReference type="PANTHER" id="PTHR33824">
    <property type="entry name" value="POLYKETIDE CYCLASE/DEHYDRASE AND LIPID TRANSPORT SUPERFAMILY PROTEIN"/>
    <property type="match status" value="1"/>
</dbReference>
<dbReference type="PANTHER" id="PTHR33824:SF7">
    <property type="entry name" value="POLYKETIDE CYCLASE_DEHYDRASE AND LIPID TRANSPORT SUPERFAMILY PROTEIN"/>
    <property type="match status" value="1"/>
</dbReference>
<dbReference type="InterPro" id="IPR047137">
    <property type="entry name" value="ORF3"/>
</dbReference>
<organism evidence="2 3">
    <name type="scientific">Ktedonospora formicarum</name>
    <dbReference type="NCBI Taxonomy" id="2778364"/>
    <lineage>
        <taxon>Bacteria</taxon>
        <taxon>Bacillati</taxon>
        <taxon>Chloroflexota</taxon>
        <taxon>Ktedonobacteria</taxon>
        <taxon>Ktedonobacterales</taxon>
        <taxon>Ktedonobacteraceae</taxon>
        <taxon>Ktedonospora</taxon>
    </lineage>
</organism>
<feature type="region of interest" description="Disordered" evidence="1">
    <location>
        <begin position="268"/>
        <end position="287"/>
    </location>
</feature>
<evidence type="ECO:0008006" key="4">
    <source>
        <dbReference type="Google" id="ProtNLM"/>
    </source>
</evidence>